<reference evidence="6" key="1">
    <citation type="journal article" date="2019" name="Int. J. Syst. Evol. Microbiol.">
        <title>The Global Catalogue of Microorganisms (GCM) 10K type strain sequencing project: providing services to taxonomists for standard genome sequencing and annotation.</title>
        <authorList>
            <consortium name="The Broad Institute Genomics Platform"/>
            <consortium name="The Broad Institute Genome Sequencing Center for Infectious Disease"/>
            <person name="Wu L."/>
            <person name="Ma J."/>
        </authorList>
    </citation>
    <scope>NUCLEOTIDE SEQUENCE [LARGE SCALE GENOMIC DNA]</scope>
    <source>
        <strain evidence="6">JCM 17225</strain>
    </source>
</reference>
<feature type="domain" description="HTH luxR-type" evidence="4">
    <location>
        <begin position="134"/>
        <end position="199"/>
    </location>
</feature>
<dbReference type="InterPro" id="IPR036388">
    <property type="entry name" value="WH-like_DNA-bd_sf"/>
</dbReference>
<dbReference type="InterPro" id="IPR011006">
    <property type="entry name" value="CheY-like_superfamily"/>
</dbReference>
<keyword evidence="2" id="KW-0238">DNA-binding</keyword>
<evidence type="ECO:0000313" key="6">
    <source>
        <dbReference type="Proteomes" id="UP001501469"/>
    </source>
</evidence>
<proteinExistence type="predicted"/>
<keyword evidence="6" id="KW-1185">Reference proteome</keyword>
<evidence type="ECO:0000313" key="5">
    <source>
        <dbReference type="EMBL" id="GAA4038685.1"/>
    </source>
</evidence>
<organism evidence="5 6">
    <name type="scientific">Hymenobacter glaciei</name>
    <dbReference type="NCBI Taxonomy" id="877209"/>
    <lineage>
        <taxon>Bacteria</taxon>
        <taxon>Pseudomonadati</taxon>
        <taxon>Bacteroidota</taxon>
        <taxon>Cytophagia</taxon>
        <taxon>Cytophagales</taxon>
        <taxon>Hymenobacteraceae</taxon>
        <taxon>Hymenobacter</taxon>
    </lineage>
</organism>
<comment type="caution">
    <text evidence="5">The sequence shown here is derived from an EMBL/GenBank/DDBJ whole genome shotgun (WGS) entry which is preliminary data.</text>
</comment>
<evidence type="ECO:0000256" key="1">
    <source>
        <dbReference type="ARBA" id="ARBA00023015"/>
    </source>
</evidence>
<dbReference type="SMART" id="SM00421">
    <property type="entry name" value="HTH_LUXR"/>
    <property type="match status" value="1"/>
</dbReference>
<dbReference type="PANTHER" id="PTHR44688:SF16">
    <property type="entry name" value="DNA-BINDING TRANSCRIPTIONAL ACTIVATOR DEVR_DOSR"/>
    <property type="match status" value="1"/>
</dbReference>
<dbReference type="PANTHER" id="PTHR44688">
    <property type="entry name" value="DNA-BINDING TRANSCRIPTIONAL ACTIVATOR DEVR_DOSR"/>
    <property type="match status" value="1"/>
</dbReference>
<dbReference type="InterPro" id="IPR000792">
    <property type="entry name" value="Tscrpt_reg_LuxR_C"/>
</dbReference>
<dbReference type="InterPro" id="IPR016032">
    <property type="entry name" value="Sig_transdc_resp-reg_C-effctor"/>
</dbReference>
<evidence type="ECO:0000256" key="3">
    <source>
        <dbReference type="ARBA" id="ARBA00023163"/>
    </source>
</evidence>
<protein>
    <submittedName>
        <fullName evidence="5">Response regulator transcription factor</fullName>
    </submittedName>
</protein>
<keyword evidence="1" id="KW-0805">Transcription regulation</keyword>
<dbReference type="EMBL" id="BAABDK010000017">
    <property type="protein sequence ID" value="GAA4038685.1"/>
    <property type="molecule type" value="Genomic_DNA"/>
</dbReference>
<gene>
    <name evidence="5" type="ORF">GCM10022409_25350</name>
</gene>
<evidence type="ECO:0000259" key="4">
    <source>
        <dbReference type="PROSITE" id="PS50043"/>
    </source>
</evidence>
<dbReference type="PRINTS" id="PR00038">
    <property type="entry name" value="HTHLUXR"/>
</dbReference>
<dbReference type="CDD" id="cd06170">
    <property type="entry name" value="LuxR_C_like"/>
    <property type="match status" value="1"/>
</dbReference>
<name>A0ABP7U9U9_9BACT</name>
<dbReference type="SUPFAM" id="SSF52172">
    <property type="entry name" value="CheY-like"/>
    <property type="match status" value="1"/>
</dbReference>
<dbReference type="PROSITE" id="PS50043">
    <property type="entry name" value="HTH_LUXR_2"/>
    <property type="match status" value="1"/>
</dbReference>
<accession>A0ABP7U9U9</accession>
<dbReference type="SUPFAM" id="SSF46894">
    <property type="entry name" value="C-terminal effector domain of the bipartite response regulators"/>
    <property type="match status" value="1"/>
</dbReference>
<dbReference type="Proteomes" id="UP001501469">
    <property type="component" value="Unassembled WGS sequence"/>
</dbReference>
<dbReference type="Gene3D" id="1.10.10.10">
    <property type="entry name" value="Winged helix-like DNA-binding domain superfamily/Winged helix DNA-binding domain"/>
    <property type="match status" value="1"/>
</dbReference>
<keyword evidence="3" id="KW-0804">Transcription</keyword>
<dbReference type="RefSeq" id="WP_345054971.1">
    <property type="nucleotide sequence ID" value="NZ_BAABDK010000017.1"/>
</dbReference>
<sequence length="202" mass="21653">MFPSTPTALVAAVPSLLRQGLVATLRERWPALHLTLTADATQVADLVAQAAFGLVVLDGALPGHQLGQLLGRLYGIRPAQRLVVLTDQHLLPSPSAAATPLQLPRHIPPQALMAALASWLDTPTTGAAPYGARPKAMVEPFSPRELQVLRLVVADHCNEEIADHLCLSVRTVESHRRTLLHKAGTRTLVGLAVRAVREGWVA</sequence>
<evidence type="ECO:0000256" key="2">
    <source>
        <dbReference type="ARBA" id="ARBA00023125"/>
    </source>
</evidence>
<dbReference type="Pfam" id="PF00196">
    <property type="entry name" value="GerE"/>
    <property type="match status" value="1"/>
</dbReference>